<feature type="domain" description="Cadherin" evidence="9">
    <location>
        <begin position="16"/>
        <end position="73"/>
    </location>
</feature>
<evidence type="ECO:0000256" key="6">
    <source>
        <dbReference type="ARBA" id="ARBA00023136"/>
    </source>
</evidence>
<keyword evidence="4 7" id="KW-0106">Calcium</keyword>
<dbReference type="Proteomes" id="UP000784294">
    <property type="component" value="Unassembled WGS sequence"/>
</dbReference>
<dbReference type="InterPro" id="IPR015919">
    <property type="entry name" value="Cadherin-like_sf"/>
</dbReference>
<comment type="caution">
    <text evidence="10">The sequence shown here is derived from an EMBL/GenBank/DDBJ whole genome shotgun (WGS) entry which is preliminary data.</text>
</comment>
<dbReference type="EMBL" id="CAAALY010064045">
    <property type="protein sequence ID" value="VEL23803.1"/>
    <property type="molecule type" value="Genomic_DNA"/>
</dbReference>
<dbReference type="OrthoDB" id="6259124at2759"/>
<dbReference type="SMART" id="SM00112">
    <property type="entry name" value="CA"/>
    <property type="match status" value="2"/>
</dbReference>
<dbReference type="InterPro" id="IPR020894">
    <property type="entry name" value="Cadherin_CS"/>
</dbReference>
<evidence type="ECO:0000259" key="9">
    <source>
        <dbReference type="PROSITE" id="PS50268"/>
    </source>
</evidence>
<evidence type="ECO:0000256" key="3">
    <source>
        <dbReference type="ARBA" id="ARBA00022737"/>
    </source>
</evidence>
<feature type="domain" description="Cadherin" evidence="9">
    <location>
        <begin position="95"/>
        <end position="142"/>
    </location>
</feature>
<name>A0A3S5BXZ2_9PLAT</name>
<evidence type="ECO:0000313" key="10">
    <source>
        <dbReference type="EMBL" id="VEL23803.1"/>
    </source>
</evidence>
<keyword evidence="6" id="KW-0472">Membrane</keyword>
<dbReference type="PROSITE" id="PS00232">
    <property type="entry name" value="CADHERIN_1"/>
    <property type="match status" value="1"/>
</dbReference>
<keyword evidence="2" id="KW-0812">Transmembrane</keyword>
<dbReference type="CDD" id="cd11304">
    <property type="entry name" value="Cadherin_repeat"/>
    <property type="match status" value="2"/>
</dbReference>
<evidence type="ECO:0000256" key="5">
    <source>
        <dbReference type="ARBA" id="ARBA00022989"/>
    </source>
</evidence>
<dbReference type="SUPFAM" id="SSF49313">
    <property type="entry name" value="Cadherin-like"/>
    <property type="match status" value="2"/>
</dbReference>
<protein>
    <recommendedName>
        <fullName evidence="9">Cadherin domain-containing protein</fullName>
    </recommendedName>
</protein>
<accession>A0A3S5BXZ2</accession>
<gene>
    <name evidence="10" type="ORF">PXEA_LOCUS17243</name>
</gene>
<reference evidence="10" key="1">
    <citation type="submission" date="2018-11" db="EMBL/GenBank/DDBJ databases">
        <authorList>
            <consortium name="Pathogen Informatics"/>
        </authorList>
    </citation>
    <scope>NUCLEOTIDE SEQUENCE</scope>
</reference>
<evidence type="ECO:0000256" key="4">
    <source>
        <dbReference type="ARBA" id="ARBA00022837"/>
    </source>
</evidence>
<dbReference type="Gene3D" id="2.60.40.60">
    <property type="entry name" value="Cadherins"/>
    <property type="match status" value="2"/>
</dbReference>
<evidence type="ECO:0000256" key="2">
    <source>
        <dbReference type="ARBA" id="ARBA00022692"/>
    </source>
</evidence>
<evidence type="ECO:0000256" key="7">
    <source>
        <dbReference type="PROSITE-ProRule" id="PRU00043"/>
    </source>
</evidence>
<keyword evidence="5" id="KW-1133">Transmembrane helix</keyword>
<dbReference type="PANTHER" id="PTHR24026:SF126">
    <property type="entry name" value="PROTOCADHERIN FAT 4"/>
    <property type="match status" value="1"/>
</dbReference>
<evidence type="ECO:0000313" key="11">
    <source>
        <dbReference type="Proteomes" id="UP000784294"/>
    </source>
</evidence>
<evidence type="ECO:0000256" key="8">
    <source>
        <dbReference type="SAM" id="MobiDB-lite"/>
    </source>
</evidence>
<dbReference type="PROSITE" id="PS50268">
    <property type="entry name" value="CADHERIN_2"/>
    <property type="match status" value="2"/>
</dbReference>
<keyword evidence="11" id="KW-1185">Reference proteome</keyword>
<feature type="region of interest" description="Disordered" evidence="8">
    <location>
        <begin position="170"/>
        <end position="193"/>
    </location>
</feature>
<sequence>MHSQPSEENVLAEALFTVSPTGEVYTRNTKLDREQTPVITFEVIAADIGQPELTAVVTVIVRVEDINDHAPVWLFPEDADGHRSRVNVSCYTTIGTLIAQLRAVDPDEGVSGQVRYAISKGNEAGIFSLDPNTGDLYLVKSLLDVFEKSQANEIDKFSNSVLKLDAAKQKSNEKWAYDTSEQKNKDQEASKIK</sequence>
<keyword evidence="3" id="KW-0677">Repeat</keyword>
<dbReference type="PANTHER" id="PTHR24026">
    <property type="entry name" value="FAT ATYPICAL CADHERIN-RELATED"/>
    <property type="match status" value="1"/>
</dbReference>
<dbReference type="Pfam" id="PF00028">
    <property type="entry name" value="Cadherin"/>
    <property type="match status" value="1"/>
</dbReference>
<dbReference type="GO" id="GO:0005509">
    <property type="term" value="F:calcium ion binding"/>
    <property type="evidence" value="ECO:0007669"/>
    <property type="project" value="UniProtKB-UniRule"/>
</dbReference>
<proteinExistence type="predicted"/>
<dbReference type="GO" id="GO:0005886">
    <property type="term" value="C:plasma membrane"/>
    <property type="evidence" value="ECO:0007669"/>
    <property type="project" value="UniProtKB-SubCell"/>
</dbReference>
<dbReference type="AlphaFoldDB" id="A0A3S5BXZ2"/>
<dbReference type="InterPro" id="IPR002126">
    <property type="entry name" value="Cadherin-like_dom"/>
</dbReference>
<evidence type="ECO:0000256" key="1">
    <source>
        <dbReference type="ARBA" id="ARBA00004370"/>
    </source>
</evidence>
<comment type="subcellular location">
    <subcellularLocation>
        <location evidence="1">Membrane</location>
    </subcellularLocation>
</comment>
<organism evidence="10 11">
    <name type="scientific">Protopolystoma xenopodis</name>
    <dbReference type="NCBI Taxonomy" id="117903"/>
    <lineage>
        <taxon>Eukaryota</taxon>
        <taxon>Metazoa</taxon>
        <taxon>Spiralia</taxon>
        <taxon>Lophotrochozoa</taxon>
        <taxon>Platyhelminthes</taxon>
        <taxon>Monogenea</taxon>
        <taxon>Polyopisthocotylea</taxon>
        <taxon>Polystomatidea</taxon>
        <taxon>Polystomatidae</taxon>
        <taxon>Protopolystoma</taxon>
    </lineage>
</organism>
<dbReference type="GO" id="GO:0007156">
    <property type="term" value="P:homophilic cell adhesion via plasma membrane adhesion molecules"/>
    <property type="evidence" value="ECO:0007669"/>
    <property type="project" value="InterPro"/>
</dbReference>